<dbReference type="PROSITE" id="PS50982">
    <property type="entry name" value="MBD"/>
    <property type="match status" value="1"/>
</dbReference>
<dbReference type="InterPro" id="IPR016177">
    <property type="entry name" value="DNA-bd_dom_sf"/>
</dbReference>
<accession>A0AA88IY27</accession>
<gene>
    <name evidence="7" type="ORF">TIFTF001_026310</name>
</gene>
<dbReference type="Gramene" id="FCD_00027292-RA">
    <property type="protein sequence ID" value="FCD_00027292-RA:cds"/>
    <property type="gene ID" value="FCD_00027292"/>
</dbReference>
<evidence type="ECO:0000259" key="6">
    <source>
        <dbReference type="PROSITE" id="PS50982"/>
    </source>
</evidence>
<dbReference type="SUPFAM" id="SSF54171">
    <property type="entry name" value="DNA-binding domain"/>
    <property type="match status" value="1"/>
</dbReference>
<dbReference type="EMBL" id="BTGU01000069">
    <property type="protein sequence ID" value="GMN57201.1"/>
    <property type="molecule type" value="Genomic_DNA"/>
</dbReference>
<dbReference type="GO" id="GO:0005634">
    <property type="term" value="C:nucleus"/>
    <property type="evidence" value="ECO:0007669"/>
    <property type="project" value="UniProtKB-SubCell"/>
</dbReference>
<evidence type="ECO:0000256" key="2">
    <source>
        <dbReference type="ARBA" id="ARBA00023015"/>
    </source>
</evidence>
<evidence type="ECO:0000256" key="1">
    <source>
        <dbReference type="ARBA" id="ARBA00004123"/>
    </source>
</evidence>
<dbReference type="GO" id="GO:0003677">
    <property type="term" value="F:DNA binding"/>
    <property type="evidence" value="ECO:0007669"/>
    <property type="project" value="UniProtKB-KW"/>
</dbReference>
<sequence length="106" mass="12193">MEQGGNRSGVSRSRLLPEAFQVSPNVATLITERLPRRSRSPGTICTIHNNKSPAYSWLLPGWVAEERRMVSGRVYRYYYDPSGRLYYTQSEVLRAWEESGLILLDK</sequence>
<comment type="caution">
    <text evidence="7">The sequence shown here is derived from an EMBL/GenBank/DDBJ whole genome shotgun (WGS) entry which is preliminary data.</text>
</comment>
<feature type="domain" description="MBD" evidence="6">
    <location>
        <begin position="48"/>
        <end position="106"/>
    </location>
</feature>
<dbReference type="Proteomes" id="UP001187192">
    <property type="component" value="Unassembled WGS sequence"/>
</dbReference>
<evidence type="ECO:0000256" key="3">
    <source>
        <dbReference type="ARBA" id="ARBA00023125"/>
    </source>
</evidence>
<keyword evidence="3" id="KW-0238">DNA-binding</keyword>
<comment type="subcellular location">
    <subcellularLocation>
        <location evidence="1">Nucleus</location>
    </subcellularLocation>
</comment>
<keyword evidence="2" id="KW-0805">Transcription regulation</keyword>
<organism evidence="7 8">
    <name type="scientific">Ficus carica</name>
    <name type="common">Common fig</name>
    <dbReference type="NCBI Taxonomy" id="3494"/>
    <lineage>
        <taxon>Eukaryota</taxon>
        <taxon>Viridiplantae</taxon>
        <taxon>Streptophyta</taxon>
        <taxon>Embryophyta</taxon>
        <taxon>Tracheophyta</taxon>
        <taxon>Spermatophyta</taxon>
        <taxon>Magnoliopsida</taxon>
        <taxon>eudicotyledons</taxon>
        <taxon>Gunneridae</taxon>
        <taxon>Pentapetalae</taxon>
        <taxon>rosids</taxon>
        <taxon>fabids</taxon>
        <taxon>Rosales</taxon>
        <taxon>Moraceae</taxon>
        <taxon>Ficeae</taxon>
        <taxon>Ficus</taxon>
    </lineage>
</organism>
<dbReference type="Gene3D" id="3.30.890.10">
    <property type="entry name" value="Methyl-cpg-binding Protein 2, Chain A"/>
    <property type="match status" value="1"/>
</dbReference>
<dbReference type="AlphaFoldDB" id="A0AA88IY27"/>
<keyword evidence="5" id="KW-0539">Nucleus</keyword>
<keyword evidence="4" id="KW-0804">Transcription</keyword>
<proteinExistence type="predicted"/>
<evidence type="ECO:0000256" key="4">
    <source>
        <dbReference type="ARBA" id="ARBA00023163"/>
    </source>
</evidence>
<evidence type="ECO:0000313" key="7">
    <source>
        <dbReference type="EMBL" id="GMN57201.1"/>
    </source>
</evidence>
<evidence type="ECO:0000313" key="8">
    <source>
        <dbReference type="Proteomes" id="UP001187192"/>
    </source>
</evidence>
<evidence type="ECO:0000256" key="5">
    <source>
        <dbReference type="ARBA" id="ARBA00023242"/>
    </source>
</evidence>
<reference evidence="7" key="1">
    <citation type="submission" date="2023-07" db="EMBL/GenBank/DDBJ databases">
        <title>draft genome sequence of fig (Ficus carica).</title>
        <authorList>
            <person name="Takahashi T."/>
            <person name="Nishimura K."/>
        </authorList>
    </citation>
    <scope>NUCLEOTIDE SEQUENCE</scope>
</reference>
<dbReference type="InterPro" id="IPR001739">
    <property type="entry name" value="Methyl_CpG_DNA-bd"/>
</dbReference>
<name>A0AA88IY27_FICCA</name>
<keyword evidence="8" id="KW-1185">Reference proteome</keyword>
<protein>
    <recommendedName>
        <fullName evidence="6">MBD domain-containing protein</fullName>
    </recommendedName>
</protein>